<dbReference type="GO" id="GO:0006265">
    <property type="term" value="P:DNA topological change"/>
    <property type="evidence" value="ECO:0007669"/>
    <property type="project" value="InterPro"/>
</dbReference>
<evidence type="ECO:0000256" key="9">
    <source>
        <dbReference type="SAM" id="MobiDB-lite"/>
    </source>
</evidence>
<accession>Q6Y3B0</accession>
<evidence type="ECO:0000256" key="1">
    <source>
        <dbReference type="ARBA" id="ARBA00000185"/>
    </source>
</evidence>
<keyword evidence="4" id="KW-0547">Nucleotide-binding</keyword>
<feature type="domain" description="Toprim" evidence="10">
    <location>
        <begin position="237"/>
        <end position="299"/>
    </location>
</feature>
<evidence type="ECO:0000256" key="7">
    <source>
        <dbReference type="ARBA" id="ARBA00023125"/>
    </source>
</evidence>
<comment type="catalytic activity">
    <reaction evidence="1">
        <text>ATP-dependent breakage, passage and rejoining of double-stranded DNA.</text>
        <dbReference type="EC" id="5.6.2.2"/>
    </reaction>
</comment>
<feature type="compositionally biased region" description="Basic and acidic residues" evidence="9">
    <location>
        <begin position="185"/>
        <end position="195"/>
    </location>
</feature>
<dbReference type="InterPro" id="IPR001241">
    <property type="entry name" value="Topo_IIA"/>
</dbReference>
<dbReference type="GO" id="GO:0003677">
    <property type="term" value="F:DNA binding"/>
    <property type="evidence" value="ECO:0007669"/>
    <property type="project" value="UniProtKB-KW"/>
</dbReference>
<proteinExistence type="inferred from homology"/>
<dbReference type="InterPro" id="IPR018522">
    <property type="entry name" value="TopoIIA_CS"/>
</dbReference>
<keyword evidence="6" id="KW-0799">Topoisomerase</keyword>
<protein>
    <recommendedName>
        <fullName evidence="3">DNA topoisomerase (ATP-hydrolyzing)</fullName>
        <ecNumber evidence="3">5.6.2.2</ecNumber>
    </recommendedName>
</protein>
<feature type="region of interest" description="Disordered" evidence="9">
    <location>
        <begin position="153"/>
        <end position="212"/>
    </location>
</feature>
<dbReference type="SMART" id="SM00433">
    <property type="entry name" value="TOP2c"/>
    <property type="match status" value="1"/>
</dbReference>
<dbReference type="PROSITE" id="PS50880">
    <property type="entry name" value="TOPRIM"/>
    <property type="match status" value="1"/>
</dbReference>
<comment type="similarity">
    <text evidence="2">Belongs to the type II topoisomerase GyrB family.</text>
</comment>
<keyword evidence="5" id="KW-0067">ATP-binding</keyword>
<dbReference type="GO" id="GO:0003918">
    <property type="term" value="F:DNA topoisomerase type II (double strand cut, ATP-hydrolyzing) activity"/>
    <property type="evidence" value="ECO:0007669"/>
    <property type="project" value="UniProtKB-EC"/>
</dbReference>
<dbReference type="AlphaFoldDB" id="Q6Y3B0"/>
<sequence length="299" mass="33030">SLRRPLEAAQGARLPERGGPDQDPRRADREGSRLLLRGGDQELRRVPQQEQEPGQPRADIHQGGEVRRRYRDRHAVQRLLRREGLLLRQQHQHPGGGHALHRLKGSLTRTMNTYATANNLFEKREGGDLRRRPEGGAHRGHFGEDLAAAVRGADQDQAGELGGERVRRDPDEREARHLSGRKPGHGQEDPGEIDRCGPGPRGAQERRANSPAAKVRLEVGTLPGKLADCQEKDPALCELFLVEGDSAGGSAKQGRDRKYQAILPLKGKILNVEKARFDKMLASQEIRTLISALGTSIGK</sequence>
<feature type="non-terminal residue" evidence="11">
    <location>
        <position position="1"/>
    </location>
</feature>
<feature type="compositionally biased region" description="Basic and acidic residues" evidence="9">
    <location>
        <begin position="14"/>
        <end position="32"/>
    </location>
</feature>
<dbReference type="PANTHER" id="PTHR45866">
    <property type="entry name" value="DNA GYRASE/TOPOISOMERASE SUBUNIT B"/>
    <property type="match status" value="1"/>
</dbReference>
<dbReference type="Pfam" id="PF01751">
    <property type="entry name" value="Toprim"/>
    <property type="match status" value="1"/>
</dbReference>
<evidence type="ECO:0000256" key="4">
    <source>
        <dbReference type="ARBA" id="ARBA00022741"/>
    </source>
</evidence>
<feature type="compositionally biased region" description="Basic and acidic residues" evidence="9">
    <location>
        <begin position="58"/>
        <end position="67"/>
    </location>
</feature>
<evidence type="ECO:0000256" key="5">
    <source>
        <dbReference type="ARBA" id="ARBA00022840"/>
    </source>
</evidence>
<feature type="non-terminal residue" evidence="11">
    <location>
        <position position="299"/>
    </location>
</feature>
<dbReference type="GO" id="GO:0005524">
    <property type="term" value="F:ATP binding"/>
    <property type="evidence" value="ECO:0007669"/>
    <property type="project" value="UniProtKB-KW"/>
</dbReference>
<dbReference type="PANTHER" id="PTHR45866:SF1">
    <property type="entry name" value="DNA GYRASE SUBUNIT B, MITOCHONDRIAL"/>
    <property type="match status" value="1"/>
</dbReference>
<reference evidence="11" key="1">
    <citation type="journal article" date="2004" name="Int. J. Syst. Evol. Microbiol.">
        <title>Comparison of 16S rRNA, nifD, recA, gyrB, rpoB and fusA genes within the family Geobacteraceae fam. nov.</title>
        <authorList>
            <person name="Holmes D.E."/>
            <person name="Nevin K.P."/>
            <person name="Lovley D.R."/>
        </authorList>
    </citation>
    <scope>NUCLEOTIDE SEQUENCE</scope>
    <source>
        <strain evidence="11">Dfr2</strain>
    </source>
</reference>
<dbReference type="InterPro" id="IPR013760">
    <property type="entry name" value="Topo_IIA-like_dom_sf"/>
</dbReference>
<evidence type="ECO:0000256" key="6">
    <source>
        <dbReference type="ARBA" id="ARBA00023029"/>
    </source>
</evidence>
<evidence type="ECO:0000259" key="10">
    <source>
        <dbReference type="PROSITE" id="PS50880"/>
    </source>
</evidence>
<evidence type="ECO:0000256" key="8">
    <source>
        <dbReference type="ARBA" id="ARBA00023235"/>
    </source>
</evidence>
<name>Q6Y3B0_9BACT</name>
<dbReference type="EC" id="5.6.2.2" evidence="3"/>
<dbReference type="Gene3D" id="3.40.50.670">
    <property type="match status" value="1"/>
</dbReference>
<gene>
    <name evidence="11" type="primary">gyrB</name>
</gene>
<dbReference type="EMBL" id="AY186983">
    <property type="protein sequence ID" value="AAP15343.1"/>
    <property type="molecule type" value="Genomic_DNA"/>
</dbReference>
<dbReference type="PROSITE" id="PS00177">
    <property type="entry name" value="TOPOISOMERASE_II"/>
    <property type="match status" value="1"/>
</dbReference>
<feature type="compositionally biased region" description="Basic and acidic residues" evidence="9">
    <location>
        <begin position="162"/>
        <end position="177"/>
    </location>
</feature>
<dbReference type="SUPFAM" id="SSF56719">
    <property type="entry name" value="Type II DNA topoisomerase"/>
    <property type="match status" value="1"/>
</dbReference>
<dbReference type="InterPro" id="IPR013759">
    <property type="entry name" value="Topo_IIA_B_C"/>
</dbReference>
<evidence type="ECO:0000256" key="3">
    <source>
        <dbReference type="ARBA" id="ARBA00012895"/>
    </source>
</evidence>
<evidence type="ECO:0000256" key="2">
    <source>
        <dbReference type="ARBA" id="ARBA00010708"/>
    </source>
</evidence>
<organism evidence="11">
    <name type="scientific">Geoanaerobacter pelophilus</name>
    <dbReference type="NCBI Taxonomy" id="60036"/>
    <lineage>
        <taxon>Bacteria</taxon>
        <taxon>Pseudomonadati</taxon>
        <taxon>Thermodesulfobacteriota</taxon>
        <taxon>Desulfuromonadia</taxon>
        <taxon>Geobacterales</taxon>
        <taxon>Geobacteraceae</taxon>
        <taxon>Geoanaerobacter</taxon>
    </lineage>
</organism>
<dbReference type="InterPro" id="IPR006171">
    <property type="entry name" value="TOPRIM_dom"/>
</dbReference>
<feature type="region of interest" description="Disordered" evidence="9">
    <location>
        <begin position="1"/>
        <end position="71"/>
    </location>
</feature>
<keyword evidence="7" id="KW-0238">DNA-binding</keyword>
<evidence type="ECO:0000313" key="11">
    <source>
        <dbReference type="EMBL" id="AAP15343.1"/>
    </source>
</evidence>
<keyword evidence="8" id="KW-0413">Isomerase</keyword>